<dbReference type="Proteomes" id="UP000645462">
    <property type="component" value="Unassembled WGS sequence"/>
</dbReference>
<evidence type="ECO:0000259" key="3">
    <source>
        <dbReference type="Pfam" id="PF06812"/>
    </source>
</evidence>
<dbReference type="PANTHER" id="PTHR37951:SF1">
    <property type="entry name" value="TYPE VI SECRETION SYSTEM COMPONENT TSSA1"/>
    <property type="match status" value="1"/>
</dbReference>
<dbReference type="InterPro" id="IPR017740">
    <property type="entry name" value="TssA-like"/>
</dbReference>
<feature type="region of interest" description="Disordered" evidence="2">
    <location>
        <begin position="413"/>
        <end position="465"/>
    </location>
</feature>
<accession>A0ABQ1L784</accession>
<dbReference type="PANTHER" id="PTHR37951">
    <property type="entry name" value="CYTOPLASMIC PROTEIN-RELATED"/>
    <property type="match status" value="1"/>
</dbReference>
<proteinExistence type="predicted"/>
<evidence type="ECO:0000313" key="5">
    <source>
        <dbReference type="Proteomes" id="UP000645462"/>
    </source>
</evidence>
<dbReference type="Pfam" id="PF06812">
    <property type="entry name" value="ImpA_N"/>
    <property type="match status" value="1"/>
</dbReference>
<dbReference type="EMBL" id="BMFC01000015">
    <property type="protein sequence ID" value="GGC18970.1"/>
    <property type="molecule type" value="Genomic_DNA"/>
</dbReference>
<gene>
    <name evidence="4" type="primary">impA</name>
    <name evidence="4" type="ORF">GCM10011363_39590</name>
</gene>
<feature type="compositionally biased region" description="Low complexity" evidence="2">
    <location>
        <begin position="413"/>
        <end position="422"/>
    </location>
</feature>
<name>A0ABQ1L784_9RHOB</name>
<protein>
    <submittedName>
        <fullName evidence="4">Type VI secretion protein</fullName>
    </submittedName>
</protein>
<feature type="coiled-coil region" evidence="1">
    <location>
        <begin position="198"/>
        <end position="232"/>
    </location>
</feature>
<sequence>MEHLKAPIPGDLPFGIYVKGEKSIYRALRNAFNAAQAAWRSLSETQESLENRELAAANTAAWTALAEQCETCLRETSKDLEILTWFTAAQLHRDRPLQNCAAVLTVLADLVEEHLEDLQPVPPSDKLKGDSDAARASEIAELRLRPFVQLVGEVEGSGLLAAPMTAHRLIGEVTYGKYILAEKNGTLDALRAEAGAALESETEALVQNIEALQQMERQFDRLDVRLKKYAAQNGQIPPMIGYGRRIASDILAMVQRLVEGRGFPWPGAAEATSETEVPSGAADHGEVAEAAPLAARGGAGSGFDPSANLANRTEALRAIAGLATYFRTTEPHSPICLLLDRAVRWGNLSAGELYREILTGGSVGMAQMALMTGLESQGFSDTFGKRGAGAAGGIEHPTLPDYASALPVPTAPAVAGASAPAPRADPTPPTAPAALEPVAQNQVGVSTEPEVPGSEPDLPVENFQW</sequence>
<feature type="domain" description="ImpA N-terminal" evidence="3">
    <location>
        <begin position="6"/>
        <end position="143"/>
    </location>
</feature>
<dbReference type="RefSeq" id="WP_188483830.1">
    <property type="nucleotide sequence ID" value="NZ_BMFC01000015.1"/>
</dbReference>
<keyword evidence="5" id="KW-1185">Reference proteome</keyword>
<organism evidence="4 5">
    <name type="scientific">Marivita lacus</name>
    <dbReference type="NCBI Taxonomy" id="1323742"/>
    <lineage>
        <taxon>Bacteria</taxon>
        <taxon>Pseudomonadati</taxon>
        <taxon>Pseudomonadota</taxon>
        <taxon>Alphaproteobacteria</taxon>
        <taxon>Rhodobacterales</taxon>
        <taxon>Roseobacteraceae</taxon>
        <taxon>Marivita</taxon>
    </lineage>
</organism>
<evidence type="ECO:0000256" key="2">
    <source>
        <dbReference type="SAM" id="MobiDB-lite"/>
    </source>
</evidence>
<reference evidence="5" key="1">
    <citation type="journal article" date="2019" name="Int. J. Syst. Evol. Microbiol.">
        <title>The Global Catalogue of Microorganisms (GCM) 10K type strain sequencing project: providing services to taxonomists for standard genome sequencing and annotation.</title>
        <authorList>
            <consortium name="The Broad Institute Genomics Platform"/>
            <consortium name="The Broad Institute Genome Sequencing Center for Infectious Disease"/>
            <person name="Wu L."/>
            <person name="Ma J."/>
        </authorList>
    </citation>
    <scope>NUCLEOTIDE SEQUENCE [LARGE SCALE GENOMIC DNA]</scope>
    <source>
        <strain evidence="5">CGMCC 1.12478</strain>
    </source>
</reference>
<dbReference type="InterPro" id="IPR010657">
    <property type="entry name" value="ImpA_N"/>
</dbReference>
<evidence type="ECO:0000313" key="4">
    <source>
        <dbReference type="EMBL" id="GGC18970.1"/>
    </source>
</evidence>
<evidence type="ECO:0000256" key="1">
    <source>
        <dbReference type="SAM" id="Coils"/>
    </source>
</evidence>
<comment type="caution">
    <text evidence="4">The sequence shown here is derived from an EMBL/GenBank/DDBJ whole genome shotgun (WGS) entry which is preliminary data.</text>
</comment>
<keyword evidence="1" id="KW-0175">Coiled coil</keyword>